<dbReference type="OrthoDB" id="9993374at2"/>
<dbReference type="EMBL" id="QRMZ01000012">
    <property type="protein sequence ID" value="RHK06113.1"/>
    <property type="molecule type" value="Genomic_DNA"/>
</dbReference>
<evidence type="ECO:0000313" key="2">
    <source>
        <dbReference type="EMBL" id="QGN28231.1"/>
    </source>
</evidence>
<dbReference type="AlphaFoldDB" id="A0A415ERZ4"/>
<accession>A0A415ERZ4</accession>
<proteinExistence type="predicted"/>
<sequence length="64" mass="7686">MLFGKCFYFRHKKSPVLYQFFLSLPQVNRLKKQRPVFFNENLSESAPKKKGYKKSRSKRTAEKV</sequence>
<reference evidence="3 4" key="1">
    <citation type="submission" date="2018-08" db="EMBL/GenBank/DDBJ databases">
        <title>A genome reference for cultivated species of the human gut microbiota.</title>
        <authorList>
            <person name="Zou Y."/>
            <person name="Xue W."/>
            <person name="Luo G."/>
        </authorList>
    </citation>
    <scope>NUCLEOTIDE SEQUENCE [LARGE SCALE GENOMIC DNA]</scope>
    <source>
        <strain evidence="3 4">AF48-16</strain>
    </source>
</reference>
<reference evidence="2 5" key="2">
    <citation type="submission" date="2019-11" db="EMBL/GenBank/DDBJ databases">
        <title>Detection and genome characteristic of a blood enterococcus casselifavus isolate from Zhengzhou,china.</title>
        <authorList>
            <person name="Wen P."/>
        </authorList>
    </citation>
    <scope>NUCLEOTIDE SEQUENCE [LARGE SCALE GENOMIC DNA]</scope>
    <source>
        <strain evidence="2 5">EC291</strain>
    </source>
</reference>
<evidence type="ECO:0000256" key="1">
    <source>
        <dbReference type="SAM" id="MobiDB-lite"/>
    </source>
</evidence>
<evidence type="ECO:0000313" key="4">
    <source>
        <dbReference type="Proteomes" id="UP000286288"/>
    </source>
</evidence>
<gene>
    <name evidence="3" type="ORF">DW084_10210</name>
    <name evidence="2" type="ORF">GFU50_01310</name>
</gene>
<feature type="compositionally biased region" description="Basic residues" evidence="1">
    <location>
        <begin position="48"/>
        <end position="58"/>
    </location>
</feature>
<evidence type="ECO:0000313" key="5">
    <source>
        <dbReference type="Proteomes" id="UP000422837"/>
    </source>
</evidence>
<dbReference type="Proteomes" id="UP000422837">
    <property type="component" value="Chromosome"/>
</dbReference>
<evidence type="ECO:0000313" key="3">
    <source>
        <dbReference type="EMBL" id="RHK06113.1"/>
    </source>
</evidence>
<protein>
    <submittedName>
        <fullName evidence="3">Uncharacterized protein</fullName>
    </submittedName>
</protein>
<name>A0A415ERZ4_ENTCA</name>
<organism evidence="3 4">
    <name type="scientific">Enterococcus casseliflavus</name>
    <name type="common">Enterococcus flavescens</name>
    <dbReference type="NCBI Taxonomy" id="37734"/>
    <lineage>
        <taxon>Bacteria</taxon>
        <taxon>Bacillati</taxon>
        <taxon>Bacillota</taxon>
        <taxon>Bacilli</taxon>
        <taxon>Lactobacillales</taxon>
        <taxon>Enterococcaceae</taxon>
        <taxon>Enterococcus</taxon>
    </lineage>
</organism>
<dbReference type="Proteomes" id="UP000286288">
    <property type="component" value="Unassembled WGS sequence"/>
</dbReference>
<feature type="region of interest" description="Disordered" evidence="1">
    <location>
        <begin position="41"/>
        <end position="64"/>
    </location>
</feature>
<dbReference type="EMBL" id="CP046123">
    <property type="protein sequence ID" value="QGN28231.1"/>
    <property type="molecule type" value="Genomic_DNA"/>
</dbReference>